<dbReference type="PROSITE" id="PS00893">
    <property type="entry name" value="NUDIX_BOX"/>
    <property type="match status" value="1"/>
</dbReference>
<evidence type="ECO:0000313" key="5">
    <source>
        <dbReference type="Proteomes" id="UP001204000"/>
    </source>
</evidence>
<evidence type="ECO:0000313" key="4">
    <source>
        <dbReference type="EMBL" id="MCP1387492.1"/>
    </source>
</evidence>
<dbReference type="PANTHER" id="PTHR31223:SF70">
    <property type="entry name" value="LOG FAMILY PROTEIN YJL055W"/>
    <property type="match status" value="1"/>
</dbReference>
<dbReference type="InterPro" id="IPR031100">
    <property type="entry name" value="LOG_fam"/>
</dbReference>
<comment type="caution">
    <text evidence="4">The sequence shown here is derived from an EMBL/GenBank/DDBJ whole genome shotgun (WGS) entry which is preliminary data.</text>
</comment>
<dbReference type="PANTHER" id="PTHR31223">
    <property type="entry name" value="LOG FAMILY PROTEIN YJL055W"/>
    <property type="match status" value="1"/>
</dbReference>
<dbReference type="SUPFAM" id="SSF55811">
    <property type="entry name" value="Nudix"/>
    <property type="match status" value="1"/>
</dbReference>
<gene>
    <name evidence="4" type="ORF">M5J20_04735</name>
</gene>
<feature type="domain" description="Nudix hydrolase" evidence="3">
    <location>
        <begin position="6"/>
        <end position="136"/>
    </location>
</feature>
<reference evidence="4" key="1">
    <citation type="submission" date="2022-05" db="EMBL/GenBank/DDBJ databases">
        <title>Corynebacterium sp. TA-R-1 sp. nov., isolated from human feces.</title>
        <authorList>
            <person name="Shamsuzzaman M."/>
            <person name="Dahal R.H."/>
        </authorList>
    </citation>
    <scope>NUCLEOTIDE SEQUENCE</scope>
    <source>
        <strain evidence="4">TA-R-1</strain>
    </source>
</reference>
<protein>
    <submittedName>
        <fullName evidence="4">TIGR00730 family Rossman fold protein</fullName>
    </submittedName>
</protein>
<evidence type="ECO:0000259" key="3">
    <source>
        <dbReference type="PROSITE" id="PS51462"/>
    </source>
</evidence>
<dbReference type="Pfam" id="PF00293">
    <property type="entry name" value="NUDIX"/>
    <property type="match status" value="1"/>
</dbReference>
<evidence type="ECO:0000256" key="1">
    <source>
        <dbReference type="ARBA" id="ARBA00006763"/>
    </source>
</evidence>
<dbReference type="PROSITE" id="PS51462">
    <property type="entry name" value="NUDIX"/>
    <property type="match status" value="1"/>
</dbReference>
<keyword evidence="5" id="KW-1185">Reference proteome</keyword>
<sequence>MTSPAAPEINVAAVVLRNDAGDVLCVRKASSPRFQLPGGKPEPGETMVETALRETREEVGLDLDRERLSFLGRFSAAASNEPGHTVTSAVFVSPEVGVAPAPGAEIAEIAWIDPADPEGYELAPLLATRIFPALAPSELQAVTVFAGARAGTDPATAKLAYALGQTLARHGITLVYGGSKLGLMGEVAKGASESKGPTVGVLTTHLANYELKFDRLDRLEVVGTMAERKAMMRELCDAFIALPGGTGTLDELFDEWANQQLGIHTKPIGLLGEAFWAPLLTMVDHMVDHGFIRATDRAHLVVADDPEELLAKLRAWVPPVPRWL</sequence>
<dbReference type="EMBL" id="JAMFTQ010000004">
    <property type="protein sequence ID" value="MCP1387492.1"/>
    <property type="molecule type" value="Genomic_DNA"/>
</dbReference>
<accession>A0ABT1G0D0</accession>
<dbReference type="NCBIfam" id="TIGR00730">
    <property type="entry name" value="Rossman fold protein, TIGR00730 family"/>
    <property type="match status" value="1"/>
</dbReference>
<organism evidence="4 5">
    <name type="scientific">Corynebacterium stercoris</name>
    <dbReference type="NCBI Taxonomy" id="2943490"/>
    <lineage>
        <taxon>Bacteria</taxon>
        <taxon>Bacillati</taxon>
        <taxon>Actinomycetota</taxon>
        <taxon>Actinomycetes</taxon>
        <taxon>Mycobacteriales</taxon>
        <taxon>Corynebacteriaceae</taxon>
        <taxon>Corynebacterium</taxon>
    </lineage>
</organism>
<dbReference type="RefSeq" id="WP_253576994.1">
    <property type="nucleotide sequence ID" value="NZ_JAMFTQ010000004.1"/>
</dbReference>
<dbReference type="Proteomes" id="UP001204000">
    <property type="component" value="Unassembled WGS sequence"/>
</dbReference>
<dbReference type="InterPro" id="IPR000086">
    <property type="entry name" value="NUDIX_hydrolase_dom"/>
</dbReference>
<name>A0ABT1G0D0_9CORY</name>
<dbReference type="Gene3D" id="3.90.79.10">
    <property type="entry name" value="Nucleoside Triphosphate Pyrophosphohydrolase"/>
    <property type="match status" value="1"/>
</dbReference>
<dbReference type="InterPro" id="IPR020084">
    <property type="entry name" value="NUDIX_hydrolase_CS"/>
</dbReference>
<dbReference type="Gene3D" id="3.40.50.450">
    <property type="match status" value="1"/>
</dbReference>
<dbReference type="Pfam" id="PF03641">
    <property type="entry name" value="Lysine_decarbox"/>
    <property type="match status" value="1"/>
</dbReference>
<evidence type="ECO:0000256" key="2">
    <source>
        <dbReference type="ARBA" id="ARBA00022801"/>
    </source>
</evidence>
<dbReference type="SUPFAM" id="SSF102405">
    <property type="entry name" value="MCP/YpsA-like"/>
    <property type="match status" value="1"/>
</dbReference>
<proteinExistence type="inferred from homology"/>
<keyword evidence="2" id="KW-0378">Hydrolase</keyword>
<dbReference type="InterPro" id="IPR005269">
    <property type="entry name" value="LOG"/>
</dbReference>
<dbReference type="InterPro" id="IPR015797">
    <property type="entry name" value="NUDIX_hydrolase-like_dom_sf"/>
</dbReference>
<comment type="similarity">
    <text evidence="1">Belongs to the LOG family.</text>
</comment>
<dbReference type="CDD" id="cd04690">
    <property type="entry name" value="NUDIX_Hydrolase"/>
    <property type="match status" value="1"/>
</dbReference>